<reference evidence="1 2" key="1">
    <citation type="submission" date="2015-01" db="EMBL/GenBank/DDBJ databases">
        <title>Evolution of Trichinella species and genotypes.</title>
        <authorList>
            <person name="Korhonen P.K."/>
            <person name="Edoardo P."/>
            <person name="Giuseppe L.R."/>
            <person name="Gasser R.B."/>
        </authorList>
    </citation>
    <scope>NUCLEOTIDE SEQUENCE [LARGE SCALE GENOMIC DNA]</scope>
    <source>
        <strain evidence="1">ISS2496</strain>
    </source>
</reference>
<organism evidence="1 2">
    <name type="scientific">Trichinella patagoniensis</name>
    <dbReference type="NCBI Taxonomy" id="990121"/>
    <lineage>
        <taxon>Eukaryota</taxon>
        <taxon>Metazoa</taxon>
        <taxon>Ecdysozoa</taxon>
        <taxon>Nematoda</taxon>
        <taxon>Enoplea</taxon>
        <taxon>Dorylaimia</taxon>
        <taxon>Trichinellida</taxon>
        <taxon>Trichinellidae</taxon>
        <taxon>Trichinella</taxon>
    </lineage>
</organism>
<dbReference type="AlphaFoldDB" id="A0A0V0ZBC1"/>
<evidence type="ECO:0000313" key="2">
    <source>
        <dbReference type="Proteomes" id="UP000054783"/>
    </source>
</evidence>
<evidence type="ECO:0000313" key="1">
    <source>
        <dbReference type="EMBL" id="KRY09659.1"/>
    </source>
</evidence>
<sequence length="118" mass="13820">MYGKYYFEKSTLDTNVLPNDPRSKLSENHVSRISFVLKSVPLGATIDPRFSRNTKYGSLMYQLQNTDVLRKGFFHLEMVDEKSKDDDDGDELFLLQRQLQKQRCYQAMPINSHFCVCQ</sequence>
<protein>
    <submittedName>
        <fullName evidence="1">Uncharacterized protein</fullName>
    </submittedName>
</protein>
<comment type="caution">
    <text evidence="1">The sequence shown here is derived from an EMBL/GenBank/DDBJ whole genome shotgun (WGS) entry which is preliminary data.</text>
</comment>
<gene>
    <name evidence="1" type="ORF">T12_10180</name>
</gene>
<accession>A0A0V0ZBC1</accession>
<proteinExistence type="predicted"/>
<name>A0A0V0ZBC1_9BILA</name>
<dbReference type="Proteomes" id="UP000054783">
    <property type="component" value="Unassembled WGS sequence"/>
</dbReference>
<dbReference type="EMBL" id="JYDQ01000263">
    <property type="protein sequence ID" value="KRY09659.1"/>
    <property type="molecule type" value="Genomic_DNA"/>
</dbReference>
<keyword evidence="2" id="KW-1185">Reference proteome</keyword>